<reference evidence="1 2" key="1">
    <citation type="submission" date="2019-07" db="EMBL/GenBank/DDBJ databases">
        <title>Shewanella sp. YLB-06 whole genomic sequence.</title>
        <authorList>
            <person name="Yu L."/>
        </authorList>
    </citation>
    <scope>NUCLEOTIDE SEQUENCE [LARGE SCALE GENOMIC DNA]</scope>
    <source>
        <strain evidence="1 2">YLB-06</strain>
    </source>
</reference>
<keyword evidence="2" id="KW-1185">Reference proteome</keyword>
<gene>
    <name evidence="1" type="ORF">FM037_03025</name>
</gene>
<protein>
    <submittedName>
        <fullName evidence="1">Uncharacterized protein</fullName>
    </submittedName>
</protein>
<organism evidence="1 2">
    <name type="scientific">Shewanella psychropiezotolerans</name>
    <dbReference type="NCBI Taxonomy" id="2593655"/>
    <lineage>
        <taxon>Bacteria</taxon>
        <taxon>Pseudomonadati</taxon>
        <taxon>Pseudomonadota</taxon>
        <taxon>Gammaproteobacteria</taxon>
        <taxon>Alteromonadales</taxon>
        <taxon>Shewanellaceae</taxon>
        <taxon>Shewanella</taxon>
    </lineage>
</organism>
<dbReference type="EMBL" id="CP041614">
    <property type="protein sequence ID" value="QDO82402.1"/>
    <property type="molecule type" value="Genomic_DNA"/>
</dbReference>
<evidence type="ECO:0000313" key="2">
    <source>
        <dbReference type="Proteomes" id="UP000315947"/>
    </source>
</evidence>
<name>A0ABX5WW54_9GAMM</name>
<accession>A0ABX5WW54</accession>
<proteinExistence type="predicted"/>
<sequence length="61" mass="7087">MKEGERIVFMVGYKKNTVKKSAKEISDKELKELKIMAQTYFGIDLSKIKSDSKVLIEVKYE</sequence>
<evidence type="ECO:0000313" key="1">
    <source>
        <dbReference type="EMBL" id="QDO82402.1"/>
    </source>
</evidence>
<dbReference type="Proteomes" id="UP000315947">
    <property type="component" value="Chromosome"/>
</dbReference>